<sequence length="37" mass="3966">MLTADGVMLHALATAEKLPSSTTRIKIANSPERLISK</sequence>
<dbReference type="EMBL" id="JEXD01000008">
    <property type="protein sequence ID" value="EXC08194.1"/>
    <property type="molecule type" value="Genomic_DNA"/>
</dbReference>
<dbReference type="Proteomes" id="UP000021108">
    <property type="component" value="Unassembled WGS sequence"/>
</dbReference>
<accession>A0A009PGM8</accession>
<evidence type="ECO:0000313" key="2">
    <source>
        <dbReference type="Proteomes" id="UP000021108"/>
    </source>
</evidence>
<name>A0A009PGM8_ACIBA</name>
<evidence type="ECO:0000313" key="1">
    <source>
        <dbReference type="EMBL" id="EXC08194.1"/>
    </source>
</evidence>
<protein>
    <submittedName>
        <fullName evidence="1">Uncharacterized protein</fullName>
    </submittedName>
</protein>
<dbReference type="AlphaFoldDB" id="A0A009PGM8"/>
<gene>
    <name evidence="1" type="ORF">J506_1505</name>
</gene>
<organism evidence="1 2">
    <name type="scientific">Acinetobacter baumannii 625974</name>
    <dbReference type="NCBI Taxonomy" id="1310607"/>
    <lineage>
        <taxon>Bacteria</taxon>
        <taxon>Pseudomonadati</taxon>
        <taxon>Pseudomonadota</taxon>
        <taxon>Gammaproteobacteria</taxon>
        <taxon>Moraxellales</taxon>
        <taxon>Moraxellaceae</taxon>
        <taxon>Acinetobacter</taxon>
        <taxon>Acinetobacter calcoaceticus/baumannii complex</taxon>
    </lineage>
</organism>
<reference evidence="1 2" key="1">
    <citation type="submission" date="2014-02" db="EMBL/GenBank/DDBJ databases">
        <title>Comparative genomics and transcriptomics to identify genetic mechanisms underlying the emergence of carbapenem resistant Acinetobacter baumannii (CRAb).</title>
        <authorList>
            <person name="Harris A.D."/>
            <person name="Johnson K.J."/>
            <person name="George J."/>
            <person name="Shefchek K."/>
            <person name="Daugherty S.C."/>
            <person name="Parankush S."/>
            <person name="Sadzewicz L."/>
            <person name="Tallon L."/>
            <person name="Sengamalay N."/>
            <person name="Hazen T.H."/>
            <person name="Rasko D.A."/>
        </authorList>
    </citation>
    <scope>NUCLEOTIDE SEQUENCE [LARGE SCALE GENOMIC DNA]</scope>
    <source>
        <strain evidence="1 2">625974</strain>
    </source>
</reference>
<proteinExistence type="predicted"/>
<comment type="caution">
    <text evidence="1">The sequence shown here is derived from an EMBL/GenBank/DDBJ whole genome shotgun (WGS) entry which is preliminary data.</text>
</comment>
<dbReference type="PATRIC" id="fig|1310607.3.peg.1460"/>